<proteinExistence type="predicted"/>
<dbReference type="Proteomes" id="UP000283458">
    <property type="component" value="Unassembled WGS sequence"/>
</dbReference>
<sequence>MTSRILRFPEVRSRIGGYSRMHVDRLEKAGNFPKRIQIGGNAVGWDESEIEDWIKSRKDARHQPSVVSLDSDANNSPAAPASQSPRKRGRPPGVAHHPAP</sequence>
<dbReference type="InterPro" id="IPR010260">
    <property type="entry name" value="AlpA"/>
</dbReference>
<protein>
    <submittedName>
        <fullName evidence="2">AlpA family transcriptional regulator</fullName>
    </submittedName>
</protein>
<dbReference type="AlphaFoldDB" id="A0A418VX12"/>
<comment type="caution">
    <text evidence="2">The sequence shown here is derived from an EMBL/GenBank/DDBJ whole genome shotgun (WGS) entry which is preliminary data.</text>
</comment>
<accession>A0A418VX12</accession>
<evidence type="ECO:0000313" key="3">
    <source>
        <dbReference type="Proteomes" id="UP000283458"/>
    </source>
</evidence>
<organism evidence="2 3">
    <name type="scientific">Azospirillum cavernae</name>
    <dbReference type="NCBI Taxonomy" id="2320860"/>
    <lineage>
        <taxon>Bacteria</taxon>
        <taxon>Pseudomonadati</taxon>
        <taxon>Pseudomonadota</taxon>
        <taxon>Alphaproteobacteria</taxon>
        <taxon>Rhodospirillales</taxon>
        <taxon>Azospirillaceae</taxon>
        <taxon>Azospirillum</taxon>
    </lineage>
</organism>
<evidence type="ECO:0000256" key="1">
    <source>
        <dbReference type="SAM" id="MobiDB-lite"/>
    </source>
</evidence>
<evidence type="ECO:0000313" key="2">
    <source>
        <dbReference type="EMBL" id="RJF81682.1"/>
    </source>
</evidence>
<dbReference type="Pfam" id="PF05930">
    <property type="entry name" value="Phage_AlpA"/>
    <property type="match status" value="1"/>
</dbReference>
<dbReference type="EMBL" id="QYUL01000002">
    <property type="protein sequence ID" value="RJF81682.1"/>
    <property type="molecule type" value="Genomic_DNA"/>
</dbReference>
<dbReference type="RefSeq" id="WP_119831774.1">
    <property type="nucleotide sequence ID" value="NZ_QYUL01000002.1"/>
</dbReference>
<gene>
    <name evidence="2" type="ORF">D3877_16300</name>
</gene>
<feature type="compositionally biased region" description="Low complexity" evidence="1">
    <location>
        <begin position="70"/>
        <end position="84"/>
    </location>
</feature>
<name>A0A418VX12_9PROT</name>
<keyword evidence="3" id="KW-1185">Reference proteome</keyword>
<dbReference type="OrthoDB" id="1525365at2"/>
<feature type="region of interest" description="Disordered" evidence="1">
    <location>
        <begin position="58"/>
        <end position="100"/>
    </location>
</feature>
<reference evidence="2 3" key="1">
    <citation type="submission" date="2018-09" db="EMBL/GenBank/DDBJ databases">
        <authorList>
            <person name="Zhu H."/>
        </authorList>
    </citation>
    <scope>NUCLEOTIDE SEQUENCE [LARGE SCALE GENOMIC DNA]</scope>
    <source>
        <strain evidence="2 3">K2W22B-5</strain>
    </source>
</reference>
<dbReference type="Gene3D" id="1.10.238.160">
    <property type="match status" value="1"/>
</dbReference>